<evidence type="ECO:0000313" key="2">
    <source>
        <dbReference type="EMBL" id="OEZ96014.1"/>
    </source>
</evidence>
<dbReference type="PATRIC" id="fig|762836.4.peg.4244"/>
<proteinExistence type="predicted"/>
<sequence>MNAPRGFSVIELLVVCMIAMVLAAVAAPAWNDHLVRTRRYEAQATMQRLMLQQERYFTQHGSYLAFGAEAKGDDAEQRQFQWWSGATAPASGYEIEGKACDGYTLDICVQLVATPGTRRVDARFRDADCGQLVLSSSGLRQAAGPQENCWR</sequence>
<keyword evidence="1" id="KW-1133">Transmembrane helix</keyword>
<dbReference type="InterPro" id="IPR031982">
    <property type="entry name" value="PilE-like"/>
</dbReference>
<evidence type="ECO:0000256" key="1">
    <source>
        <dbReference type="SAM" id="Phobius"/>
    </source>
</evidence>
<gene>
    <name evidence="2" type="ORF">DUPY_41170</name>
</gene>
<dbReference type="GO" id="GO:0043683">
    <property type="term" value="P:type IV pilus assembly"/>
    <property type="evidence" value="ECO:0007669"/>
    <property type="project" value="InterPro"/>
</dbReference>
<dbReference type="AlphaFoldDB" id="A0A1E7WDI5"/>
<dbReference type="Pfam" id="PF07963">
    <property type="entry name" value="N_methyl"/>
    <property type="match status" value="1"/>
</dbReference>
<dbReference type="InterPro" id="IPR012902">
    <property type="entry name" value="N_methyl_site"/>
</dbReference>
<dbReference type="SUPFAM" id="SSF54523">
    <property type="entry name" value="Pili subunits"/>
    <property type="match status" value="1"/>
</dbReference>
<dbReference type="RefSeq" id="WP_070250678.1">
    <property type="nucleotide sequence ID" value="NZ_LROM01000115.1"/>
</dbReference>
<dbReference type="OrthoDB" id="8592370at2"/>
<accession>A0A1E7WDI5</accession>
<organism evidence="2 3">
    <name type="scientific">Duganella phyllosphaerae</name>
    <dbReference type="NCBI Taxonomy" id="762836"/>
    <lineage>
        <taxon>Bacteria</taxon>
        <taxon>Pseudomonadati</taxon>
        <taxon>Pseudomonadota</taxon>
        <taxon>Betaproteobacteria</taxon>
        <taxon>Burkholderiales</taxon>
        <taxon>Oxalobacteraceae</taxon>
        <taxon>Telluria group</taxon>
        <taxon>Duganella</taxon>
    </lineage>
</organism>
<dbReference type="Gene3D" id="3.30.700.10">
    <property type="entry name" value="Glycoprotein, Type 4 Pilin"/>
    <property type="match status" value="1"/>
</dbReference>
<evidence type="ECO:0008006" key="4">
    <source>
        <dbReference type="Google" id="ProtNLM"/>
    </source>
</evidence>
<evidence type="ECO:0000313" key="3">
    <source>
        <dbReference type="Proteomes" id="UP000175989"/>
    </source>
</evidence>
<reference evidence="3" key="1">
    <citation type="journal article" date="2016" name="Front. Microbiol.">
        <title>Molecular Keys to the Janthinobacterium and Duganella spp. Interaction with the Plant Pathogen Fusarium graminearum.</title>
        <authorList>
            <person name="Haack F.S."/>
            <person name="Poehlein A."/>
            <person name="Kroger C."/>
            <person name="Voigt C.A."/>
            <person name="Piepenbring M."/>
            <person name="Bode H.B."/>
            <person name="Daniel R."/>
            <person name="Schafer W."/>
            <person name="Streit W.R."/>
        </authorList>
    </citation>
    <scope>NUCLEOTIDE SEQUENCE [LARGE SCALE GENOMIC DNA]</scope>
    <source>
        <strain evidence="3">T54</strain>
    </source>
</reference>
<keyword evidence="1" id="KW-0472">Membrane</keyword>
<feature type="transmembrane region" description="Helical" evidence="1">
    <location>
        <begin position="6"/>
        <end position="30"/>
    </location>
</feature>
<comment type="caution">
    <text evidence="2">The sequence shown here is derived from an EMBL/GenBank/DDBJ whole genome shotgun (WGS) entry which is preliminary data.</text>
</comment>
<keyword evidence="1" id="KW-0812">Transmembrane</keyword>
<dbReference type="EMBL" id="LROM01000115">
    <property type="protein sequence ID" value="OEZ96014.1"/>
    <property type="molecule type" value="Genomic_DNA"/>
</dbReference>
<dbReference type="Proteomes" id="UP000175989">
    <property type="component" value="Unassembled WGS sequence"/>
</dbReference>
<keyword evidence="3" id="KW-1185">Reference proteome</keyword>
<protein>
    <recommendedName>
        <fullName evidence="4">Fimbrial protein</fullName>
    </recommendedName>
</protein>
<name>A0A1E7WDI5_9BURK</name>
<dbReference type="Pfam" id="PF16732">
    <property type="entry name" value="ComP_DUS"/>
    <property type="match status" value="1"/>
</dbReference>
<dbReference type="InterPro" id="IPR045584">
    <property type="entry name" value="Pilin-like"/>
</dbReference>